<feature type="domain" description="Tubby N-terminal" evidence="8">
    <location>
        <begin position="29"/>
        <end position="84"/>
    </location>
</feature>
<evidence type="ECO:0000259" key="8">
    <source>
        <dbReference type="Pfam" id="PF16322"/>
    </source>
</evidence>
<dbReference type="InterPro" id="IPR000007">
    <property type="entry name" value="Tubby_C"/>
</dbReference>
<dbReference type="STRING" id="333673.A0A3M0KGI3"/>
<dbReference type="GO" id="GO:0005929">
    <property type="term" value="C:cilium"/>
    <property type="evidence" value="ECO:0007669"/>
    <property type="project" value="TreeGrafter"/>
</dbReference>
<feature type="compositionally biased region" description="Acidic residues" evidence="6">
    <location>
        <begin position="147"/>
        <end position="158"/>
    </location>
</feature>
<dbReference type="SUPFAM" id="SSF54518">
    <property type="entry name" value="Tubby C-terminal domain-like"/>
    <property type="match status" value="1"/>
</dbReference>
<dbReference type="InterPro" id="IPR018066">
    <property type="entry name" value="Tubby_C_CS"/>
</dbReference>
<feature type="domain" description="Tubby N-terminal" evidence="8">
    <location>
        <begin position="85"/>
        <end position="188"/>
    </location>
</feature>
<feature type="region of interest" description="Disordered" evidence="6">
    <location>
        <begin position="36"/>
        <end position="72"/>
    </location>
</feature>
<dbReference type="PRINTS" id="PR01574">
    <property type="entry name" value="TUBBYPROTEIN"/>
</dbReference>
<dbReference type="FunFam" id="3.20.90.10:FF:000001">
    <property type="entry name" value="Tubby-like protein"/>
    <property type="match status" value="1"/>
</dbReference>
<comment type="caution">
    <text evidence="9">The sequence shown here is derived from an EMBL/GenBank/DDBJ whole genome shotgun (WGS) entry which is preliminary data.</text>
</comment>
<dbReference type="InterPro" id="IPR005398">
    <property type="entry name" value="Tubby_N"/>
</dbReference>
<dbReference type="PANTHER" id="PTHR16517">
    <property type="entry name" value="TUBBY-RELATED"/>
    <property type="match status" value="1"/>
</dbReference>
<dbReference type="PROSITE" id="PS01200">
    <property type="entry name" value="TUB_1"/>
    <property type="match status" value="1"/>
</dbReference>
<evidence type="ECO:0000256" key="3">
    <source>
        <dbReference type="ARBA" id="ARBA00007129"/>
    </source>
</evidence>
<evidence type="ECO:0008006" key="11">
    <source>
        <dbReference type="Google" id="ProtNLM"/>
    </source>
</evidence>
<evidence type="ECO:0000313" key="10">
    <source>
        <dbReference type="Proteomes" id="UP000269221"/>
    </source>
</evidence>
<reference evidence="9 10" key="1">
    <citation type="submission" date="2018-07" db="EMBL/GenBank/DDBJ databases">
        <title>A high quality draft genome assembly of the barn swallow (H. rustica rustica).</title>
        <authorList>
            <person name="Formenti G."/>
            <person name="Chiara M."/>
            <person name="Poveda L."/>
            <person name="Francoijs K.-J."/>
            <person name="Bonisoli-Alquati A."/>
            <person name="Canova L."/>
            <person name="Gianfranceschi L."/>
            <person name="Horner D.S."/>
            <person name="Saino N."/>
        </authorList>
    </citation>
    <scope>NUCLEOTIDE SEQUENCE [LARGE SCALE GENOMIC DNA]</scope>
    <source>
        <strain evidence="9">Chelidonia</strain>
        <tissue evidence="9">Blood</tissue>
    </source>
</reference>
<dbReference type="GO" id="GO:0005737">
    <property type="term" value="C:cytoplasm"/>
    <property type="evidence" value="ECO:0007669"/>
    <property type="project" value="UniProtKB-SubCell"/>
</dbReference>
<keyword evidence="4" id="KW-0963">Cytoplasm</keyword>
<dbReference type="GO" id="GO:0061512">
    <property type="term" value="P:protein localization to cilium"/>
    <property type="evidence" value="ECO:0007669"/>
    <property type="project" value="TreeGrafter"/>
</dbReference>
<name>A0A3M0KGI3_HIRRU</name>
<organism evidence="9 10">
    <name type="scientific">Hirundo rustica rustica</name>
    <dbReference type="NCBI Taxonomy" id="333673"/>
    <lineage>
        <taxon>Eukaryota</taxon>
        <taxon>Metazoa</taxon>
        <taxon>Chordata</taxon>
        <taxon>Craniata</taxon>
        <taxon>Vertebrata</taxon>
        <taxon>Euteleostomi</taxon>
        <taxon>Archelosauria</taxon>
        <taxon>Archosauria</taxon>
        <taxon>Dinosauria</taxon>
        <taxon>Saurischia</taxon>
        <taxon>Theropoda</taxon>
        <taxon>Coelurosauria</taxon>
        <taxon>Aves</taxon>
        <taxon>Neognathae</taxon>
        <taxon>Neoaves</taxon>
        <taxon>Telluraves</taxon>
        <taxon>Australaves</taxon>
        <taxon>Passeriformes</taxon>
        <taxon>Sylvioidea</taxon>
        <taxon>Hirundinidae</taxon>
        <taxon>Hirundo</taxon>
    </lineage>
</organism>
<sequence length="430" mass="48481">MSSRHQADWIPYSVLDDEGSSLRQQKLDRQRALLEQKQKKKRQEPLMVQSNVDSRARTRRAKHSEEQAPLVESYLNSNSSTIYHGIDGPAAFQDDVQKIGSQVQILTVGQSSHDEDDGEKVATGQQQSKQELRTAMQKKGISSSMNFDEEEDEEDEDSSSSSQLNSNTRPGSATSKKSNKEAASAPSPPTNEPLIDVDDLEEFAVRPAPQGVTVKCRITRDKKGMDRGMYPTYYLHLEREHDPTDLSRGGESFIGKLRSNLMGTKFTVYDNGVNPMKTTSSLEASTLRQELAAICYETNVLGFKGPRKMSVIIPGMNMDHERVSIRPRNEHETLLARWQNKNTESVIELHNKTPVWNDDTQSYVLNFHGRVTQASVKNFQIIHDNDPDYIVMQFGRVAEDVFTMDYNYPMCALQAFSIALSSFDSKLACE</sequence>
<evidence type="ECO:0000256" key="6">
    <source>
        <dbReference type="SAM" id="MobiDB-lite"/>
    </source>
</evidence>
<proteinExistence type="inferred from homology"/>
<dbReference type="EMBL" id="QRBI01000106">
    <property type="protein sequence ID" value="RMC12236.1"/>
    <property type="molecule type" value="Genomic_DNA"/>
</dbReference>
<dbReference type="AlphaFoldDB" id="A0A3M0KGI3"/>
<keyword evidence="5" id="KW-0964">Secreted</keyword>
<dbReference type="Gene3D" id="3.20.90.10">
    <property type="entry name" value="Tubby Protein, Chain A"/>
    <property type="match status" value="1"/>
</dbReference>
<accession>A0A3M0KGI3</accession>
<evidence type="ECO:0000256" key="2">
    <source>
        <dbReference type="ARBA" id="ARBA00004613"/>
    </source>
</evidence>
<evidence type="ECO:0000259" key="7">
    <source>
        <dbReference type="Pfam" id="PF01167"/>
    </source>
</evidence>
<evidence type="ECO:0000256" key="5">
    <source>
        <dbReference type="ARBA" id="ARBA00022525"/>
    </source>
</evidence>
<dbReference type="Pfam" id="PF01167">
    <property type="entry name" value="Tub"/>
    <property type="match status" value="1"/>
</dbReference>
<dbReference type="PRINTS" id="PR01573">
    <property type="entry name" value="SUPERTUBBY"/>
</dbReference>
<dbReference type="Proteomes" id="UP000269221">
    <property type="component" value="Unassembled WGS sequence"/>
</dbReference>
<evidence type="ECO:0000256" key="4">
    <source>
        <dbReference type="ARBA" id="ARBA00022490"/>
    </source>
</evidence>
<protein>
    <recommendedName>
        <fullName evidence="11">Tubby-like protein</fullName>
    </recommendedName>
</protein>
<dbReference type="Pfam" id="PF16322">
    <property type="entry name" value="Tub_N"/>
    <property type="match status" value="2"/>
</dbReference>
<evidence type="ECO:0000313" key="9">
    <source>
        <dbReference type="EMBL" id="RMC12236.1"/>
    </source>
</evidence>
<comment type="similarity">
    <text evidence="3">Belongs to the TUB family.</text>
</comment>
<gene>
    <name evidence="9" type="ORF">DUI87_09747</name>
</gene>
<dbReference type="OrthoDB" id="8775810at2759"/>
<dbReference type="GO" id="GO:0005576">
    <property type="term" value="C:extracellular region"/>
    <property type="evidence" value="ECO:0007669"/>
    <property type="project" value="UniProtKB-SubCell"/>
</dbReference>
<feature type="domain" description="Tubby C-terminal" evidence="7">
    <location>
        <begin position="242"/>
        <end position="425"/>
    </location>
</feature>
<feature type="compositionally biased region" description="Polar residues" evidence="6">
    <location>
        <begin position="163"/>
        <end position="176"/>
    </location>
</feature>
<comment type="subcellular location">
    <subcellularLocation>
        <location evidence="1">Cytoplasm</location>
    </subcellularLocation>
    <subcellularLocation>
        <location evidence="2">Secreted</location>
    </subcellularLocation>
</comment>
<dbReference type="PANTHER" id="PTHR16517:SF20">
    <property type="entry name" value="TUBBY PROTEIN HOMOLOG"/>
    <property type="match status" value="1"/>
</dbReference>
<feature type="region of interest" description="Disordered" evidence="6">
    <location>
        <begin position="108"/>
        <end position="194"/>
    </location>
</feature>
<evidence type="ECO:0000256" key="1">
    <source>
        <dbReference type="ARBA" id="ARBA00004496"/>
    </source>
</evidence>
<dbReference type="InterPro" id="IPR025659">
    <property type="entry name" value="Tubby-like_C"/>
</dbReference>
<keyword evidence="10" id="KW-1185">Reference proteome</keyword>